<keyword evidence="1" id="KW-0175">Coiled coil</keyword>
<dbReference type="Proteomes" id="UP000236151">
    <property type="component" value="Unassembled WGS sequence"/>
</dbReference>
<sequence length="157" mass="18066">MEIIDNMRKKVRDATLSALKASSDLIEISKINMAINSEEQKIKSLMFEMGREVYESYKQGEAVDAELAEMCEEIARAEMDIEDMKLKILEIKNLKRCSGCSAEIDEDYAYCPKCGKKVETEKVNRDEEEEESETASEYEDEDDAEDEMDNDTEEDDE</sequence>
<evidence type="ECO:0000256" key="1">
    <source>
        <dbReference type="SAM" id="Coils"/>
    </source>
</evidence>
<dbReference type="EMBL" id="NIOJ01000039">
    <property type="protein sequence ID" value="PNT97232.1"/>
    <property type="molecule type" value="Genomic_DNA"/>
</dbReference>
<evidence type="ECO:0000313" key="4">
    <source>
        <dbReference type="Proteomes" id="UP000236151"/>
    </source>
</evidence>
<feature type="region of interest" description="Disordered" evidence="2">
    <location>
        <begin position="119"/>
        <end position="157"/>
    </location>
</feature>
<dbReference type="KEGG" id="cthd:CDO33_15920"/>
<evidence type="ECO:0008006" key="5">
    <source>
        <dbReference type="Google" id="ProtNLM"/>
    </source>
</evidence>
<protein>
    <recommendedName>
        <fullName evidence="5">Zinc ribbon domain-containing protein</fullName>
    </recommendedName>
</protein>
<evidence type="ECO:0000256" key="2">
    <source>
        <dbReference type="SAM" id="MobiDB-lite"/>
    </source>
</evidence>
<evidence type="ECO:0000313" key="3">
    <source>
        <dbReference type="EMBL" id="PNT97232.1"/>
    </source>
</evidence>
<keyword evidence="4" id="KW-1185">Reference proteome</keyword>
<dbReference type="Gene3D" id="3.30.2320.80">
    <property type="match status" value="1"/>
</dbReference>
<comment type="caution">
    <text evidence="3">The sequence shown here is derived from an EMBL/GenBank/DDBJ whole genome shotgun (WGS) entry which is preliminary data.</text>
</comment>
<accession>A0A2K2FEM1</accession>
<feature type="compositionally biased region" description="Acidic residues" evidence="2">
    <location>
        <begin position="126"/>
        <end position="157"/>
    </location>
</feature>
<proteinExistence type="predicted"/>
<gene>
    <name evidence="3" type="ORF">CDQ84_13700</name>
</gene>
<feature type="coiled-coil region" evidence="1">
    <location>
        <begin position="67"/>
        <end position="94"/>
    </location>
</feature>
<name>A0A2K2FEM1_9CLOT</name>
<dbReference type="OrthoDB" id="4377018at2"/>
<dbReference type="AlphaFoldDB" id="A0A2K2FEM1"/>
<reference evidence="4" key="1">
    <citation type="submission" date="2017-06" db="EMBL/GenBank/DDBJ databases">
        <title>Investigating the central metabolism of Clostridium thermosuccinogenes.</title>
        <authorList>
            <person name="Koendjbiharie J.G."/>
            <person name="Van Kranenburg R."/>
            <person name="Vriesendorp B."/>
        </authorList>
    </citation>
    <scope>NUCLEOTIDE SEQUENCE [LARGE SCALE GENOMIC DNA]</scope>
    <source>
        <strain evidence="4">DSM 5806</strain>
    </source>
</reference>
<dbReference type="RefSeq" id="WP_103082301.1">
    <property type="nucleotide sequence ID" value="NZ_CP021850.1"/>
</dbReference>
<organism evidence="3 4">
    <name type="scientific">Clostridium thermosuccinogenes</name>
    <dbReference type="NCBI Taxonomy" id="84032"/>
    <lineage>
        <taxon>Bacteria</taxon>
        <taxon>Bacillati</taxon>
        <taxon>Bacillota</taxon>
        <taxon>Clostridia</taxon>
        <taxon>Eubacteriales</taxon>
        <taxon>Clostridiaceae</taxon>
        <taxon>Clostridium</taxon>
    </lineage>
</organism>